<reference evidence="4" key="1">
    <citation type="submission" date="2020-11" db="EMBL/GenBank/DDBJ databases">
        <authorList>
            <person name="Tran Van P."/>
        </authorList>
    </citation>
    <scope>NUCLEOTIDE SEQUENCE</scope>
</reference>
<feature type="domain" description="Myosin tail" evidence="3">
    <location>
        <begin position="521"/>
        <end position="884"/>
    </location>
</feature>
<dbReference type="InterPro" id="IPR014751">
    <property type="entry name" value="XRCC4-like_C"/>
</dbReference>
<dbReference type="EMBL" id="OD564467">
    <property type="protein sequence ID" value="CAD7438488.1"/>
    <property type="molecule type" value="Genomic_DNA"/>
</dbReference>
<sequence>MGRNGCESWLGALRLISIKQVEKLEVHIQEISVRIEELNRTIVDITSHKTRLSQENLELTKEVQDLKQHLENSTYLKSQLAGQLEDARRRLEDDERRRSSLEANLHQVEIELESVRVQLEEESEARLDLERQLSRANGEVTVYRSKYETEAAARIEEVEEIRRKYTVRLQEQEEQIETLLVKVNNLEKQKSRLQSEVEVFIIDLEKANNTARELQKRVEHLEKINIDIKTRLDETILLYENSQRDVRNKQTEIQRITHELDKTREQKESLTRENKKLSDDLHDAKNQISDLTRRLHELELELRRLENEREELTAAYKEAEADYVPTMLLPCYERHGTVGAQSCKVKASKGWQKPPTRLYEDNYGFGINFYQPMIDYLDAKEEKRTPKEYPHLPWSDERGLERYSSKKLVKAYSEKDLRRLAEARTKVDHGANTLTKQKTNLSLTETASAVSAIKRKGSTKGEVRVKKMSEEVFDDNVEQLAGALRSAKAYAIGKSAKAIESHLLAESLRNLSSNTEVDIRSFQRRAEVKQTSIEIEQLNSRVVEAETRLKTEVTRIKKKLHIQITELEMSLDVANKNNIELQKTIKKQSLTLTVIAHCPVHSQELQAHYDEVQRQLQVTLDQYGIAQRRLQSLTAEVEEIRGNYEQALRIKKSVEIQLEESVSRINELTVINVNLSSSKSKIEQELSVLASDYDEVTRELRVSDERFQRVQVELKHTVEVLHEEQERIVKIDAIKKSLEIEVKNLSVRLEEVEANAIVGGKRIISKLEARIRDIELELDEEKRRHAETLKILRKKERSYKEIIIQSEEDRQNISLLQETLDKVNQKVNIYKRQLQETVTYPGPELEEGMSQQSVTRSRRFQRELEAAEDRADTAESNLHLIRAKHRTFVTTSTVPGSQVYLVQETQRHTTTTSEGY</sequence>
<proteinExistence type="predicted"/>
<dbReference type="SUPFAM" id="SSF90257">
    <property type="entry name" value="Myosin rod fragments"/>
    <property type="match status" value="3"/>
</dbReference>
<dbReference type="GO" id="GO:0031032">
    <property type="term" value="P:actomyosin structure organization"/>
    <property type="evidence" value="ECO:0007669"/>
    <property type="project" value="TreeGrafter"/>
</dbReference>
<feature type="coiled-coil region" evidence="2">
    <location>
        <begin position="528"/>
        <end position="650"/>
    </location>
</feature>
<keyword evidence="1 2" id="KW-0175">Coiled coil</keyword>
<dbReference type="GO" id="GO:0004674">
    <property type="term" value="F:protein serine/threonine kinase activity"/>
    <property type="evidence" value="ECO:0007669"/>
    <property type="project" value="TreeGrafter"/>
</dbReference>
<feature type="domain" description="Myosin tail" evidence="3">
    <location>
        <begin position="20"/>
        <end position="321"/>
    </location>
</feature>
<evidence type="ECO:0000313" key="4">
    <source>
        <dbReference type="EMBL" id="CAD7438488.1"/>
    </source>
</evidence>
<dbReference type="PANTHER" id="PTHR22988:SF75">
    <property type="entry name" value="MYOSIN-16-LIKE"/>
    <property type="match status" value="1"/>
</dbReference>
<protein>
    <recommendedName>
        <fullName evidence="3">Myosin tail domain-containing protein</fullName>
    </recommendedName>
</protein>
<dbReference type="GO" id="GO:0005737">
    <property type="term" value="C:cytoplasm"/>
    <property type="evidence" value="ECO:0007669"/>
    <property type="project" value="TreeGrafter"/>
</dbReference>
<name>A0A7R9EP88_9NEOP</name>
<dbReference type="Gene3D" id="1.20.5.370">
    <property type="match status" value="1"/>
</dbReference>
<evidence type="ECO:0000256" key="1">
    <source>
        <dbReference type="ARBA" id="ARBA00023054"/>
    </source>
</evidence>
<gene>
    <name evidence="4" type="ORF">TBIB3V08_LOCUS1077</name>
</gene>
<evidence type="ECO:0000259" key="3">
    <source>
        <dbReference type="Pfam" id="PF01576"/>
    </source>
</evidence>
<dbReference type="GO" id="GO:0016459">
    <property type="term" value="C:myosin complex"/>
    <property type="evidence" value="ECO:0007669"/>
    <property type="project" value="InterPro"/>
</dbReference>
<dbReference type="Gene3D" id="1.20.5.1160">
    <property type="entry name" value="Vasodilator-stimulated phosphoprotein"/>
    <property type="match status" value="1"/>
</dbReference>
<dbReference type="InterPro" id="IPR050839">
    <property type="entry name" value="Rho-assoc_Ser/Thr_Kinase"/>
</dbReference>
<feature type="coiled-coil region" evidence="2">
    <location>
        <begin position="735"/>
        <end position="833"/>
    </location>
</feature>
<dbReference type="PANTHER" id="PTHR22988">
    <property type="entry name" value="MYOTONIC DYSTROPHY S/T KINASE-RELATED"/>
    <property type="match status" value="1"/>
</dbReference>
<accession>A0A7R9EP88</accession>
<dbReference type="AlphaFoldDB" id="A0A7R9EP88"/>
<evidence type="ECO:0000256" key="2">
    <source>
        <dbReference type="SAM" id="Coils"/>
    </source>
</evidence>
<feature type="coiled-coil region" evidence="2">
    <location>
        <begin position="21"/>
        <end position="322"/>
    </location>
</feature>
<organism evidence="4">
    <name type="scientific">Timema bartmani</name>
    <dbReference type="NCBI Taxonomy" id="61472"/>
    <lineage>
        <taxon>Eukaryota</taxon>
        <taxon>Metazoa</taxon>
        <taxon>Ecdysozoa</taxon>
        <taxon>Arthropoda</taxon>
        <taxon>Hexapoda</taxon>
        <taxon>Insecta</taxon>
        <taxon>Pterygota</taxon>
        <taxon>Neoptera</taxon>
        <taxon>Polyneoptera</taxon>
        <taxon>Phasmatodea</taxon>
        <taxon>Timematodea</taxon>
        <taxon>Timematoidea</taxon>
        <taxon>Timematidae</taxon>
        <taxon>Timema</taxon>
    </lineage>
</organism>
<dbReference type="InterPro" id="IPR002928">
    <property type="entry name" value="Myosin_tail"/>
</dbReference>
<feature type="coiled-coil region" evidence="2">
    <location>
        <begin position="857"/>
        <end position="884"/>
    </location>
</feature>
<dbReference type="Pfam" id="PF01576">
    <property type="entry name" value="Myosin_tail_1"/>
    <property type="match status" value="2"/>
</dbReference>